<organism evidence="1">
    <name type="scientific">viral metagenome</name>
    <dbReference type="NCBI Taxonomy" id="1070528"/>
    <lineage>
        <taxon>unclassified sequences</taxon>
        <taxon>metagenomes</taxon>
        <taxon>organismal metagenomes</taxon>
    </lineage>
</organism>
<accession>A0A6H1ZK79</accession>
<reference evidence="1" key="1">
    <citation type="submission" date="2020-03" db="EMBL/GenBank/DDBJ databases">
        <title>The deep terrestrial virosphere.</title>
        <authorList>
            <person name="Holmfeldt K."/>
            <person name="Nilsson E."/>
            <person name="Simone D."/>
            <person name="Lopez-Fernandez M."/>
            <person name="Wu X."/>
            <person name="de Brujin I."/>
            <person name="Lundin D."/>
            <person name="Andersson A."/>
            <person name="Bertilsson S."/>
            <person name="Dopson M."/>
        </authorList>
    </citation>
    <scope>NUCLEOTIDE SEQUENCE</scope>
    <source>
        <strain evidence="1">TM448A00780</strain>
    </source>
</reference>
<gene>
    <name evidence="1" type="ORF">TM448A00780_0015</name>
</gene>
<dbReference type="EMBL" id="MT144065">
    <property type="protein sequence ID" value="QJA47964.1"/>
    <property type="molecule type" value="Genomic_DNA"/>
</dbReference>
<sequence>MVLMGEFEALYQRSGRWFGNPIKCPRCAWEGHLPMDKPASWEEMKNQREAGNV</sequence>
<proteinExistence type="predicted"/>
<evidence type="ECO:0000313" key="1">
    <source>
        <dbReference type="EMBL" id="QJA47964.1"/>
    </source>
</evidence>
<dbReference type="AlphaFoldDB" id="A0A6H1ZK79"/>
<name>A0A6H1ZK79_9ZZZZ</name>
<protein>
    <submittedName>
        <fullName evidence="1">Uncharacterized protein</fullName>
    </submittedName>
</protein>